<dbReference type="Proteomes" id="UP000606776">
    <property type="component" value="Unassembled WGS sequence"/>
</dbReference>
<accession>A0ABR9VCY2</accession>
<dbReference type="InterPro" id="IPR022385">
    <property type="entry name" value="Rhs_assc_core"/>
</dbReference>
<keyword evidence="2" id="KW-1133">Transmembrane helix</keyword>
<dbReference type="SUPFAM" id="SSF49899">
    <property type="entry name" value="Concanavalin A-like lectins/glucanases"/>
    <property type="match status" value="1"/>
</dbReference>
<sequence length="675" mass="74521">MKNLLAQNNAYVGFSAGTAGGTENHDILSWKFDVSNSNSINRRIEYKYDDIDRLTTETWVGTDQVINYSYDKVSNQTAVNDKFSSLAFSYDNRDRLLSVNNAGTPNFSNVALNYSYDKVGNILSVVDTINSVAGGNNSYSYDALNRLTQLTQSGNNISDKRVDFAYNSLGQYTSINRYANLTGTQLVNGTTYTYDSLNRLTNLNHSNGTNNVAFYNYAYDAASRITQITDIDGATDYTYDNRAQLTGANHSNANNPDETYTYDANGNRITSSIHGNGYVTGEGNRLVSDGQYNYEYDNEGNLTKQTEIATGKVQELTWDYRNRLVAFVDKDAAGNETQRVEFTYDAFNRRIAKAVDTNPQDTTPAVVTQFIYDGQDVLLEFVDSDGAGGNQPVLDKRYLHGAGVDQVLAQESAGNVVWHLTDHLGTVRDLVNNSGAVVNHFVYDSFGQVISESNPAVDTRYLFTGREFDSETGLYYYRARYYDQTTGRFLSEDPLGSRSGDTNIYAALSNAPTIFVDPSGLKVEGTWIKFPTPSNIKVNFQELSFSRTGEAKAWPPKVIAFDAKYTVSGTIDFIIQCTETRDSECGTETETWTLSPSITTPPIPVTIPIQFDPVSAGLAAIPVAGPFLASIYFWAKAGYYAKQAYDLANNQLLQIAAKYGTDATAYCIASLASRK</sequence>
<dbReference type="EMBL" id="JADEWB010000044">
    <property type="protein sequence ID" value="MBE9236366.1"/>
    <property type="molecule type" value="Genomic_DNA"/>
</dbReference>
<keyword evidence="5" id="KW-1185">Reference proteome</keyword>
<evidence type="ECO:0000313" key="5">
    <source>
        <dbReference type="Proteomes" id="UP000606776"/>
    </source>
</evidence>
<evidence type="ECO:0000313" key="4">
    <source>
        <dbReference type="EMBL" id="MBE9236366.1"/>
    </source>
</evidence>
<dbReference type="Gene3D" id="2.60.120.200">
    <property type="match status" value="1"/>
</dbReference>
<dbReference type="NCBIfam" id="TIGR03696">
    <property type="entry name" value="Rhs_assc_core"/>
    <property type="match status" value="1"/>
</dbReference>
<keyword evidence="2" id="KW-0472">Membrane</keyword>
<organism evidence="4 5">
    <name type="scientific">Sphaerospermopsis aphanizomenoides LEGE 00250</name>
    <dbReference type="NCBI Taxonomy" id="2777972"/>
    <lineage>
        <taxon>Bacteria</taxon>
        <taxon>Bacillati</taxon>
        <taxon>Cyanobacteriota</taxon>
        <taxon>Cyanophyceae</taxon>
        <taxon>Nostocales</taxon>
        <taxon>Aphanizomenonaceae</taxon>
        <taxon>Sphaerospermopsis</taxon>
        <taxon>Sphaerospermopsis aphanizomenoides</taxon>
    </lineage>
</organism>
<dbReference type="InterPro" id="IPR013320">
    <property type="entry name" value="ConA-like_dom_sf"/>
</dbReference>
<gene>
    <name evidence="4" type="ORF">IQ227_10055</name>
</gene>
<dbReference type="Pfam" id="PF25023">
    <property type="entry name" value="TEN_YD-shell"/>
    <property type="match status" value="2"/>
</dbReference>
<protein>
    <recommendedName>
        <fullName evidence="3">Teneurin-like YD-shell domain-containing protein</fullName>
    </recommendedName>
</protein>
<dbReference type="InterPro" id="IPR056823">
    <property type="entry name" value="TEN-like_YD-shell"/>
</dbReference>
<evidence type="ECO:0000256" key="1">
    <source>
        <dbReference type="ARBA" id="ARBA00022737"/>
    </source>
</evidence>
<dbReference type="PANTHER" id="PTHR32305">
    <property type="match status" value="1"/>
</dbReference>
<keyword evidence="2" id="KW-0812">Transmembrane</keyword>
<dbReference type="Gene3D" id="2.180.10.10">
    <property type="entry name" value="RHS repeat-associated core"/>
    <property type="match status" value="2"/>
</dbReference>
<reference evidence="4 5" key="1">
    <citation type="submission" date="2020-10" db="EMBL/GenBank/DDBJ databases">
        <authorList>
            <person name="Castelo-Branco R."/>
            <person name="Eusebio N."/>
            <person name="Adriana R."/>
            <person name="Vieira A."/>
            <person name="Brugerolle De Fraissinette N."/>
            <person name="Rezende De Castro R."/>
            <person name="Schneider M.P."/>
            <person name="Vasconcelos V."/>
            <person name="Leao P.N."/>
        </authorList>
    </citation>
    <scope>NUCLEOTIDE SEQUENCE [LARGE SCALE GENOMIC DNA]</scope>
    <source>
        <strain evidence="4 5">LEGE 00250</strain>
    </source>
</reference>
<feature type="domain" description="Teneurin-like YD-shell" evidence="3">
    <location>
        <begin position="27"/>
        <end position="175"/>
    </location>
</feature>
<comment type="caution">
    <text evidence="4">The sequence shown here is derived from an EMBL/GenBank/DDBJ whole genome shotgun (WGS) entry which is preliminary data.</text>
</comment>
<evidence type="ECO:0000256" key="2">
    <source>
        <dbReference type="SAM" id="Phobius"/>
    </source>
</evidence>
<proteinExistence type="predicted"/>
<feature type="transmembrane region" description="Helical" evidence="2">
    <location>
        <begin position="614"/>
        <end position="635"/>
    </location>
</feature>
<evidence type="ECO:0000259" key="3">
    <source>
        <dbReference type="Pfam" id="PF25023"/>
    </source>
</evidence>
<keyword evidence="1" id="KW-0677">Repeat</keyword>
<dbReference type="PANTHER" id="PTHR32305:SF15">
    <property type="entry name" value="PROTEIN RHSA-RELATED"/>
    <property type="match status" value="1"/>
</dbReference>
<dbReference type="InterPro" id="IPR050708">
    <property type="entry name" value="T6SS_VgrG/RHS"/>
</dbReference>
<name>A0ABR9VCY2_9CYAN</name>
<feature type="domain" description="Teneurin-like YD-shell" evidence="3">
    <location>
        <begin position="191"/>
        <end position="493"/>
    </location>
</feature>